<proteinExistence type="inferred from homology"/>
<comment type="pathway">
    <text evidence="2">Alkene biosynthesis; ethylene biosynthesis via 2-oxoglutarate.</text>
</comment>
<dbReference type="GO" id="GO:0102276">
    <property type="term" value="F:2-oxoglutarate oxygenase/decarboxylase (ethylene-forming) activity"/>
    <property type="evidence" value="ECO:0007669"/>
    <property type="project" value="UniProtKB-EC"/>
</dbReference>
<keyword evidence="11" id="KW-0479">Metal-binding</keyword>
<dbReference type="RefSeq" id="WP_260975277.1">
    <property type="nucleotide sequence ID" value="NZ_JAOANI010000014.1"/>
</dbReference>
<evidence type="ECO:0000256" key="9">
    <source>
        <dbReference type="ARBA" id="ARBA00047725"/>
    </source>
</evidence>
<comment type="catalytic activity">
    <reaction evidence="10">
        <text>L-arginine + 2-oxoglutarate + O2 = guanidine + L-glutamate 5-semialdehyde + succinate + CO2</text>
        <dbReference type="Rhea" id="RHEA:31535"/>
        <dbReference type="ChEBI" id="CHEBI:15379"/>
        <dbReference type="ChEBI" id="CHEBI:16526"/>
        <dbReference type="ChEBI" id="CHEBI:16810"/>
        <dbReference type="ChEBI" id="CHEBI:30031"/>
        <dbReference type="ChEBI" id="CHEBI:30087"/>
        <dbReference type="ChEBI" id="CHEBI:32682"/>
        <dbReference type="ChEBI" id="CHEBI:58066"/>
        <dbReference type="EC" id="1.14.20.7"/>
    </reaction>
</comment>
<protein>
    <recommendedName>
        <fullName evidence="5">2-oxoglutarate-dependent ethylene/succinate-forming enzyme</fullName>
        <ecNumber evidence="4">1.13.12.19</ecNumber>
        <ecNumber evidence="3">1.14.20.7</ecNumber>
    </recommendedName>
    <alternativeName>
        <fullName evidence="7">2-oxoglutarate dioxygenase (ethylene-forming)</fullName>
    </alternativeName>
    <alternativeName>
        <fullName evidence="8">2-oxoglutarate/L-arginine monooxygenase/decarboxylase (succinate-forming)</fullName>
    </alternativeName>
</protein>
<evidence type="ECO:0000256" key="10">
    <source>
        <dbReference type="ARBA" id="ARBA00049359"/>
    </source>
</evidence>
<dbReference type="PANTHER" id="PTHR47990">
    <property type="entry name" value="2-OXOGLUTARATE (2OG) AND FE(II)-DEPENDENT OXYGENASE SUPERFAMILY PROTEIN-RELATED"/>
    <property type="match status" value="1"/>
</dbReference>
<dbReference type="InterPro" id="IPR050231">
    <property type="entry name" value="Iron_ascorbate_oxido_reductase"/>
</dbReference>
<dbReference type="SUPFAM" id="SSF51197">
    <property type="entry name" value="Clavaminate synthase-like"/>
    <property type="match status" value="1"/>
</dbReference>
<keyword evidence="6" id="KW-0266">Ethylene biosynthesis</keyword>
<evidence type="ECO:0000256" key="2">
    <source>
        <dbReference type="ARBA" id="ARBA00004767"/>
    </source>
</evidence>
<evidence type="ECO:0000256" key="6">
    <source>
        <dbReference type="ARBA" id="ARBA00022666"/>
    </source>
</evidence>
<dbReference type="InterPro" id="IPR005123">
    <property type="entry name" value="Oxoglu/Fe-dep_dioxygenase_dom"/>
</dbReference>
<evidence type="ECO:0000256" key="7">
    <source>
        <dbReference type="ARBA" id="ARBA00031011"/>
    </source>
</evidence>
<evidence type="ECO:0000256" key="1">
    <source>
        <dbReference type="ARBA" id="ARBA00001954"/>
    </source>
</evidence>
<dbReference type="Pfam" id="PF14226">
    <property type="entry name" value="DIOX_N"/>
    <property type="match status" value="1"/>
</dbReference>
<keyword evidence="11" id="KW-0408">Iron</keyword>
<evidence type="ECO:0000313" key="14">
    <source>
        <dbReference type="Proteomes" id="UP001147830"/>
    </source>
</evidence>
<reference evidence="13" key="1">
    <citation type="journal article" date="2022" name="Front. Microbiol.">
        <title>Genome-based taxonomic rearrangement of Oceanobacter-related bacteria including the description of Thalassolituus hydrocarbonoclasticus sp. nov. and Thalassolituus pacificus sp. nov. and emended description of the genus Thalassolituus.</title>
        <authorList>
            <person name="Dong C."/>
            <person name="Wei L."/>
            <person name="Wang J."/>
            <person name="Lai Q."/>
            <person name="Huang Z."/>
            <person name="Shao Z."/>
        </authorList>
    </citation>
    <scope>NUCLEOTIDE SEQUENCE</scope>
    <source>
        <strain evidence="13">59MF3M-4</strain>
    </source>
</reference>
<dbReference type="GO" id="GO:0009693">
    <property type="term" value="P:ethylene biosynthetic process"/>
    <property type="evidence" value="ECO:0007669"/>
    <property type="project" value="UniProtKB-KW"/>
</dbReference>
<dbReference type="InterPro" id="IPR026992">
    <property type="entry name" value="DIOX_N"/>
</dbReference>
<comment type="similarity">
    <text evidence="11">Belongs to the iron/ascorbate-dependent oxidoreductase family.</text>
</comment>
<comment type="caution">
    <text evidence="13">The sequence shown here is derived from an EMBL/GenBank/DDBJ whole genome shotgun (WGS) entry which is preliminary data.</text>
</comment>
<accession>A0A9X2WDE4</accession>
<organism evidence="13 14">
    <name type="scientific">Thalassolituus pacificus</name>
    <dbReference type="NCBI Taxonomy" id="2975440"/>
    <lineage>
        <taxon>Bacteria</taxon>
        <taxon>Pseudomonadati</taxon>
        <taxon>Pseudomonadota</taxon>
        <taxon>Gammaproteobacteria</taxon>
        <taxon>Oceanospirillales</taxon>
        <taxon>Oceanospirillaceae</taxon>
        <taxon>Thalassolituus</taxon>
    </lineage>
</organism>
<dbReference type="PROSITE" id="PS51471">
    <property type="entry name" value="FE2OG_OXY"/>
    <property type="match status" value="1"/>
</dbReference>
<evidence type="ECO:0000259" key="12">
    <source>
        <dbReference type="PROSITE" id="PS51471"/>
    </source>
</evidence>
<keyword evidence="14" id="KW-1185">Reference proteome</keyword>
<keyword evidence="11" id="KW-0560">Oxidoreductase</keyword>
<dbReference type="EMBL" id="JAOANI010000014">
    <property type="protein sequence ID" value="MCT7358356.1"/>
    <property type="molecule type" value="Genomic_DNA"/>
</dbReference>
<dbReference type="InterPro" id="IPR044861">
    <property type="entry name" value="IPNS-like_FE2OG_OXY"/>
</dbReference>
<evidence type="ECO:0000313" key="13">
    <source>
        <dbReference type="EMBL" id="MCT7358356.1"/>
    </source>
</evidence>
<comment type="cofactor">
    <cofactor evidence="1">
        <name>Fe(2+)</name>
        <dbReference type="ChEBI" id="CHEBI:29033"/>
    </cofactor>
</comment>
<feature type="domain" description="Fe2OG dioxygenase" evidence="12">
    <location>
        <begin position="174"/>
        <end position="280"/>
    </location>
</feature>
<sequence length="326" mass="36947">MTMNNVPLIDISPLLSDNREDWLPVVENIDQACREIGFFYIQGHGISSAQLESMFTLAKTFFAQPEDIKQQLLIANSSNHRGWGSAGAEQLDPSKPSDWKETFDMALDIHPEHPIVKACPQLYGPNQYGVLPGFQQQMNQHYGLLINVARRLLQAMAIALKLPDDFFNQYFDDQHISVLRMIHYPPRPADQVVDADAKAAGAHTDYGCLTLLLQDDVGGLEVRNAQDEWVAAPPIKDALVVNIGDLMQRWTNDYYRSTEHRVRNLSPGVHRYSMPFFVEPRYDTPVSCIPSCITAERDARYPLITSGEWILSRFAATYAYRTQDES</sequence>
<gene>
    <name evidence="13" type="ORF">NYR02_04890</name>
</gene>
<dbReference type="InterPro" id="IPR027443">
    <property type="entry name" value="IPNS-like_sf"/>
</dbReference>
<evidence type="ECO:0000256" key="4">
    <source>
        <dbReference type="ARBA" id="ARBA00012531"/>
    </source>
</evidence>
<comment type="catalytic activity">
    <reaction evidence="9">
        <text>2-oxoglutarate + O2 + 2 H(+) = ethene + 3 CO2 + H2O</text>
        <dbReference type="Rhea" id="RHEA:31523"/>
        <dbReference type="ChEBI" id="CHEBI:15377"/>
        <dbReference type="ChEBI" id="CHEBI:15378"/>
        <dbReference type="ChEBI" id="CHEBI:15379"/>
        <dbReference type="ChEBI" id="CHEBI:16526"/>
        <dbReference type="ChEBI" id="CHEBI:16810"/>
        <dbReference type="ChEBI" id="CHEBI:18153"/>
        <dbReference type="EC" id="1.13.12.19"/>
    </reaction>
</comment>
<dbReference type="EC" id="1.14.20.7" evidence="3"/>
<dbReference type="Pfam" id="PF03171">
    <property type="entry name" value="2OG-FeII_Oxy"/>
    <property type="match status" value="1"/>
</dbReference>
<evidence type="ECO:0000256" key="11">
    <source>
        <dbReference type="RuleBase" id="RU003682"/>
    </source>
</evidence>
<dbReference type="EC" id="1.13.12.19" evidence="4"/>
<dbReference type="Proteomes" id="UP001147830">
    <property type="component" value="Unassembled WGS sequence"/>
</dbReference>
<reference evidence="13" key="2">
    <citation type="submission" date="2022-08" db="EMBL/GenBank/DDBJ databases">
        <authorList>
            <person name="Dong C."/>
        </authorList>
    </citation>
    <scope>NUCLEOTIDE SEQUENCE</scope>
    <source>
        <strain evidence="13">59MF3M-4</strain>
    </source>
</reference>
<dbReference type="GO" id="GO:0046872">
    <property type="term" value="F:metal ion binding"/>
    <property type="evidence" value="ECO:0007669"/>
    <property type="project" value="UniProtKB-KW"/>
</dbReference>
<dbReference type="AlphaFoldDB" id="A0A9X2WDE4"/>
<evidence type="ECO:0000256" key="3">
    <source>
        <dbReference type="ARBA" id="ARBA00012293"/>
    </source>
</evidence>
<evidence type="ECO:0000256" key="8">
    <source>
        <dbReference type="ARBA" id="ARBA00031282"/>
    </source>
</evidence>
<name>A0A9X2WDE4_9GAMM</name>
<dbReference type="Gene3D" id="2.60.120.330">
    <property type="entry name" value="B-lactam Antibiotic, Isopenicillin N Synthase, Chain"/>
    <property type="match status" value="1"/>
</dbReference>
<evidence type="ECO:0000256" key="5">
    <source>
        <dbReference type="ARBA" id="ARBA00019045"/>
    </source>
</evidence>